<feature type="compositionally biased region" description="Basic residues" evidence="1">
    <location>
        <begin position="99"/>
        <end position="112"/>
    </location>
</feature>
<protein>
    <submittedName>
        <fullName evidence="2">Uncharacterized protein</fullName>
    </submittedName>
</protein>
<accession>A0A6A6JHZ0</accession>
<organism evidence="2 3">
    <name type="scientific">Westerdykella ornata</name>
    <dbReference type="NCBI Taxonomy" id="318751"/>
    <lineage>
        <taxon>Eukaryota</taxon>
        <taxon>Fungi</taxon>
        <taxon>Dikarya</taxon>
        <taxon>Ascomycota</taxon>
        <taxon>Pezizomycotina</taxon>
        <taxon>Dothideomycetes</taxon>
        <taxon>Pleosporomycetidae</taxon>
        <taxon>Pleosporales</taxon>
        <taxon>Sporormiaceae</taxon>
        <taxon>Westerdykella</taxon>
    </lineage>
</organism>
<feature type="compositionally biased region" description="Basic and acidic residues" evidence="1">
    <location>
        <begin position="116"/>
        <end position="126"/>
    </location>
</feature>
<gene>
    <name evidence="2" type="ORF">EI97DRAFT_50952</name>
</gene>
<feature type="region of interest" description="Disordered" evidence="1">
    <location>
        <begin position="304"/>
        <end position="404"/>
    </location>
</feature>
<sequence length="609" mass="66532">MKRGLHEHLRTGLDFEEPDIQREDIVEPQLTAYNDPTERASKRQRIERIATDYLRRGKVPTLLSTRLRGPFDSWTNPWSNASSKPTPQSVASTEERRSGHGARNRRKQHLGVKYKGTHDESSERLWLKRRKGKDVERYSASPAPKRSPTPSRVRRARFGGKGDGNPAKLSSRTHTDVHSAVQRTSLGHWRSSASASMLISSPAAETPYKSPFGHMRSGLRTPLEHGISRQTLEVTHASAQCSRKKKSSLPVPITSGAPGSANTPHTIAQEEAREGDREGSEARGARRTVQADSPTVMVMKARASPGNTSSFQYRRRGGRRVNKVAQQPKTPDDIVERTASNGTPVGNSNAADAPVAQEWKSGSVHGDAGRRPHTVHDAPSDQETTVEGPRGEQQRTSLGSDGSRQSLYSTQAAMMLAQLEFQDGTFPDPSPLSPESPLSASLLPSGSQGGTPKTTLPGKSPAITPFHAFNAQLEKAGPDSWVRSAAISTQDLFLAASPFAFSTVKKQSTAVPKGSGLRFAVFNHKNEQERVADAENCRSPRRSNERLPLRERNSVVSFPTSQKGTQESLHCSGYVHSQTVELPGIDFPRSFDGDVSFADQFLRNVDGLA</sequence>
<dbReference type="GeneID" id="54556043"/>
<dbReference type="Proteomes" id="UP000800097">
    <property type="component" value="Unassembled WGS sequence"/>
</dbReference>
<feature type="compositionally biased region" description="Basic and acidic residues" evidence="1">
    <location>
        <begin position="268"/>
        <end position="284"/>
    </location>
</feature>
<feature type="compositionally biased region" description="Basic and acidic residues" evidence="1">
    <location>
        <begin position="367"/>
        <end position="379"/>
    </location>
</feature>
<feature type="region of interest" description="Disordered" evidence="1">
    <location>
        <begin position="73"/>
        <end position="178"/>
    </location>
</feature>
<dbReference type="EMBL" id="ML986494">
    <property type="protein sequence ID" value="KAF2276171.1"/>
    <property type="molecule type" value="Genomic_DNA"/>
</dbReference>
<evidence type="ECO:0000313" key="2">
    <source>
        <dbReference type="EMBL" id="KAF2276171.1"/>
    </source>
</evidence>
<evidence type="ECO:0000313" key="3">
    <source>
        <dbReference type="Proteomes" id="UP000800097"/>
    </source>
</evidence>
<feature type="compositionally biased region" description="Polar residues" evidence="1">
    <location>
        <begin position="394"/>
        <end position="404"/>
    </location>
</feature>
<dbReference type="AlphaFoldDB" id="A0A6A6JHZ0"/>
<evidence type="ECO:0000256" key="1">
    <source>
        <dbReference type="SAM" id="MobiDB-lite"/>
    </source>
</evidence>
<feature type="compositionally biased region" description="Polar residues" evidence="1">
    <location>
        <begin position="73"/>
        <end position="92"/>
    </location>
</feature>
<feature type="compositionally biased region" description="Polar residues" evidence="1">
    <location>
        <begin position="338"/>
        <end position="350"/>
    </location>
</feature>
<dbReference type="RefSeq" id="XP_033653710.1">
    <property type="nucleotide sequence ID" value="XM_033802868.1"/>
</dbReference>
<dbReference type="OrthoDB" id="5419922at2759"/>
<proteinExistence type="predicted"/>
<feature type="compositionally biased region" description="Basic residues" evidence="1">
    <location>
        <begin position="313"/>
        <end position="322"/>
    </location>
</feature>
<name>A0A6A6JHZ0_WESOR</name>
<feature type="region of interest" description="Disordered" evidence="1">
    <location>
        <begin position="423"/>
        <end position="463"/>
    </location>
</feature>
<feature type="region of interest" description="Disordered" evidence="1">
    <location>
        <begin position="235"/>
        <end position="290"/>
    </location>
</feature>
<feature type="compositionally biased region" description="Low complexity" evidence="1">
    <location>
        <begin position="435"/>
        <end position="445"/>
    </location>
</feature>
<reference evidence="2" key="1">
    <citation type="journal article" date="2020" name="Stud. Mycol.">
        <title>101 Dothideomycetes genomes: a test case for predicting lifestyles and emergence of pathogens.</title>
        <authorList>
            <person name="Haridas S."/>
            <person name="Albert R."/>
            <person name="Binder M."/>
            <person name="Bloem J."/>
            <person name="Labutti K."/>
            <person name="Salamov A."/>
            <person name="Andreopoulos B."/>
            <person name="Baker S."/>
            <person name="Barry K."/>
            <person name="Bills G."/>
            <person name="Bluhm B."/>
            <person name="Cannon C."/>
            <person name="Castanera R."/>
            <person name="Culley D."/>
            <person name="Daum C."/>
            <person name="Ezra D."/>
            <person name="Gonzalez J."/>
            <person name="Henrissat B."/>
            <person name="Kuo A."/>
            <person name="Liang C."/>
            <person name="Lipzen A."/>
            <person name="Lutzoni F."/>
            <person name="Magnuson J."/>
            <person name="Mondo S."/>
            <person name="Nolan M."/>
            <person name="Ohm R."/>
            <person name="Pangilinan J."/>
            <person name="Park H.-J."/>
            <person name="Ramirez L."/>
            <person name="Alfaro M."/>
            <person name="Sun H."/>
            <person name="Tritt A."/>
            <person name="Yoshinaga Y."/>
            <person name="Zwiers L.-H."/>
            <person name="Turgeon B."/>
            <person name="Goodwin S."/>
            <person name="Spatafora J."/>
            <person name="Crous P."/>
            <person name="Grigoriev I."/>
        </authorList>
    </citation>
    <scope>NUCLEOTIDE SEQUENCE</scope>
    <source>
        <strain evidence="2">CBS 379.55</strain>
    </source>
</reference>
<keyword evidence="3" id="KW-1185">Reference proteome</keyword>